<keyword evidence="1 7" id="KW-0963">Cytoplasm</keyword>
<dbReference type="InterPro" id="IPR001943">
    <property type="entry name" value="UVR_dom"/>
</dbReference>
<evidence type="ECO:0000313" key="13">
    <source>
        <dbReference type="Proteomes" id="UP001597171"/>
    </source>
</evidence>
<evidence type="ECO:0000259" key="11">
    <source>
        <dbReference type="PROSITE" id="PS50165"/>
    </source>
</evidence>
<dbReference type="PANTHER" id="PTHR30562">
    <property type="entry name" value="UVRC/OXIDOREDUCTASE"/>
    <property type="match status" value="1"/>
</dbReference>
<dbReference type="InterPro" id="IPR010994">
    <property type="entry name" value="RuvA_2-like"/>
</dbReference>
<dbReference type="Gene3D" id="1.10.150.20">
    <property type="entry name" value="5' to 3' exonuclease, C-terminal subdomain"/>
    <property type="match status" value="1"/>
</dbReference>
<evidence type="ECO:0000256" key="8">
    <source>
        <dbReference type="SAM" id="MobiDB-lite"/>
    </source>
</evidence>
<evidence type="ECO:0000256" key="7">
    <source>
        <dbReference type="HAMAP-Rule" id="MF_00203"/>
    </source>
</evidence>
<dbReference type="InterPro" id="IPR001162">
    <property type="entry name" value="UvrC_RNase_H_dom"/>
</dbReference>
<evidence type="ECO:0000256" key="2">
    <source>
        <dbReference type="ARBA" id="ARBA00022763"/>
    </source>
</evidence>
<comment type="similarity">
    <text evidence="7">Belongs to the UvrC family.</text>
</comment>
<dbReference type="InterPro" id="IPR050066">
    <property type="entry name" value="UvrABC_protein_C"/>
</dbReference>
<evidence type="ECO:0000256" key="1">
    <source>
        <dbReference type="ARBA" id="ARBA00022490"/>
    </source>
</evidence>
<dbReference type="Gene3D" id="4.10.860.10">
    <property type="entry name" value="UVR domain"/>
    <property type="match status" value="1"/>
</dbReference>
<dbReference type="HAMAP" id="MF_00203">
    <property type="entry name" value="UvrC"/>
    <property type="match status" value="1"/>
</dbReference>
<dbReference type="SMART" id="SM00278">
    <property type="entry name" value="HhH1"/>
    <property type="match status" value="2"/>
</dbReference>
<feature type="compositionally biased region" description="Basic and acidic residues" evidence="8">
    <location>
        <begin position="489"/>
        <end position="503"/>
    </location>
</feature>
<dbReference type="Gene3D" id="3.30.420.340">
    <property type="entry name" value="UvrC, RNAse H endonuclease domain"/>
    <property type="match status" value="1"/>
</dbReference>
<dbReference type="PROSITE" id="PS50165">
    <property type="entry name" value="UVRC"/>
    <property type="match status" value="1"/>
</dbReference>
<feature type="domain" description="UVR" evidence="9">
    <location>
        <begin position="240"/>
        <end position="275"/>
    </location>
</feature>
<dbReference type="Proteomes" id="UP001597171">
    <property type="component" value="Unassembled WGS sequence"/>
</dbReference>
<proteinExistence type="inferred from homology"/>
<dbReference type="CDD" id="cd10434">
    <property type="entry name" value="GIY-YIG_UvrC_Cho"/>
    <property type="match status" value="1"/>
</dbReference>
<keyword evidence="2 7" id="KW-0227">DNA damage</keyword>
<keyword evidence="4 7" id="KW-0267">Excision nuclease</keyword>
<comment type="subunit">
    <text evidence="7">Interacts with UvrB in an incision complex.</text>
</comment>
<evidence type="ECO:0000256" key="6">
    <source>
        <dbReference type="ARBA" id="ARBA00023236"/>
    </source>
</evidence>
<dbReference type="InterPro" id="IPR003583">
    <property type="entry name" value="Hlx-hairpin-Hlx_DNA-bd_motif"/>
</dbReference>
<dbReference type="InterPro" id="IPR004791">
    <property type="entry name" value="UvrC"/>
</dbReference>
<dbReference type="Pfam" id="PF02151">
    <property type="entry name" value="UVR"/>
    <property type="match status" value="1"/>
</dbReference>
<gene>
    <name evidence="7 12" type="primary">uvrC</name>
    <name evidence="12" type="ORF">ACFQ4O_11385</name>
</gene>
<dbReference type="PROSITE" id="PS50164">
    <property type="entry name" value="GIY_YIG"/>
    <property type="match status" value="1"/>
</dbReference>
<keyword evidence="13" id="KW-1185">Reference proteome</keyword>
<feature type="domain" description="UvrC family homology region profile" evidence="11">
    <location>
        <begin position="291"/>
        <end position="528"/>
    </location>
</feature>
<keyword evidence="3 7" id="KW-0228">DNA excision</keyword>
<comment type="caution">
    <text evidence="12">The sequence shown here is derived from an EMBL/GenBank/DDBJ whole genome shotgun (WGS) entry which is preliminary data.</text>
</comment>
<dbReference type="InterPro" id="IPR035901">
    <property type="entry name" value="GIY-YIG_endonuc_sf"/>
</dbReference>
<dbReference type="EMBL" id="JBHTMX010000103">
    <property type="protein sequence ID" value="MFD1332598.1"/>
    <property type="molecule type" value="Genomic_DNA"/>
</dbReference>
<evidence type="ECO:0000313" key="12">
    <source>
        <dbReference type="EMBL" id="MFD1332598.1"/>
    </source>
</evidence>
<protein>
    <recommendedName>
        <fullName evidence="7">UvrABC system protein C</fullName>
        <shortName evidence="7">Protein UvrC</shortName>
    </recommendedName>
    <alternativeName>
        <fullName evidence="7">Excinuclease ABC subunit C</fullName>
    </alternativeName>
</protein>
<evidence type="ECO:0000256" key="5">
    <source>
        <dbReference type="ARBA" id="ARBA00023204"/>
    </source>
</evidence>
<dbReference type="InterPro" id="IPR047296">
    <property type="entry name" value="GIY-YIG_UvrC_Cho"/>
</dbReference>
<dbReference type="RefSeq" id="WP_378775811.1">
    <property type="nucleotide sequence ID" value="NZ_JBHTMX010000103.1"/>
</dbReference>
<dbReference type="Pfam" id="PF22920">
    <property type="entry name" value="UvrC_RNaseH"/>
    <property type="match status" value="1"/>
</dbReference>
<dbReference type="SUPFAM" id="SSF47781">
    <property type="entry name" value="RuvA domain 2-like"/>
    <property type="match status" value="1"/>
</dbReference>
<dbReference type="NCBIfam" id="TIGR00194">
    <property type="entry name" value="uvrC"/>
    <property type="match status" value="1"/>
</dbReference>
<dbReference type="PANTHER" id="PTHR30562:SF1">
    <property type="entry name" value="UVRABC SYSTEM PROTEIN C"/>
    <property type="match status" value="1"/>
</dbReference>
<evidence type="ECO:0000259" key="9">
    <source>
        <dbReference type="PROSITE" id="PS50151"/>
    </source>
</evidence>
<dbReference type="NCBIfam" id="NF001824">
    <property type="entry name" value="PRK00558.1-5"/>
    <property type="match status" value="1"/>
</dbReference>
<dbReference type="Pfam" id="PF14520">
    <property type="entry name" value="HHH_5"/>
    <property type="match status" value="1"/>
</dbReference>
<dbReference type="PROSITE" id="PS50151">
    <property type="entry name" value="UVR"/>
    <property type="match status" value="1"/>
</dbReference>
<reference evidence="13" key="1">
    <citation type="journal article" date="2019" name="Int. J. Syst. Evol. Microbiol.">
        <title>The Global Catalogue of Microorganisms (GCM) 10K type strain sequencing project: providing services to taxonomists for standard genome sequencing and annotation.</title>
        <authorList>
            <consortium name="The Broad Institute Genomics Platform"/>
            <consortium name="The Broad Institute Genome Sequencing Center for Infectious Disease"/>
            <person name="Wu L."/>
            <person name="Ma J."/>
        </authorList>
    </citation>
    <scope>NUCLEOTIDE SEQUENCE [LARGE SCALE GENOMIC DNA]</scope>
    <source>
        <strain evidence="13">CCUG 61696</strain>
    </source>
</reference>
<comment type="function">
    <text evidence="7">The UvrABC repair system catalyzes the recognition and processing of DNA lesions. UvrC both incises the 5' and 3' sides of the lesion. The N-terminal half is responsible for the 3' incision and the C-terminal half is responsible for the 5' incision.</text>
</comment>
<dbReference type="InterPro" id="IPR000305">
    <property type="entry name" value="GIY-YIG_endonuc"/>
</dbReference>
<dbReference type="InterPro" id="IPR038476">
    <property type="entry name" value="UvrC_RNase_H_dom_sf"/>
</dbReference>
<dbReference type="Pfam" id="PF01541">
    <property type="entry name" value="GIY-YIG"/>
    <property type="match status" value="1"/>
</dbReference>
<dbReference type="InterPro" id="IPR036876">
    <property type="entry name" value="UVR_dom_sf"/>
</dbReference>
<comment type="subcellular location">
    <subcellularLocation>
        <location evidence="7">Cytoplasm</location>
    </subcellularLocation>
</comment>
<organism evidence="12 13">
    <name type="scientific">Methylopila musalis</name>
    <dbReference type="NCBI Taxonomy" id="1134781"/>
    <lineage>
        <taxon>Bacteria</taxon>
        <taxon>Pseudomonadati</taxon>
        <taxon>Pseudomonadota</taxon>
        <taxon>Alphaproteobacteria</taxon>
        <taxon>Hyphomicrobiales</taxon>
        <taxon>Methylopilaceae</taxon>
        <taxon>Methylopila</taxon>
    </lineage>
</organism>
<dbReference type="SMART" id="SM00465">
    <property type="entry name" value="GIYc"/>
    <property type="match status" value="1"/>
</dbReference>
<keyword evidence="5 7" id="KW-0234">DNA repair</keyword>
<feature type="region of interest" description="Disordered" evidence="8">
    <location>
        <begin position="486"/>
        <end position="509"/>
    </location>
</feature>
<dbReference type="SUPFAM" id="SSF82771">
    <property type="entry name" value="GIY-YIG endonuclease"/>
    <property type="match status" value="1"/>
</dbReference>
<feature type="domain" description="GIY-YIG" evidence="10">
    <location>
        <begin position="52"/>
        <end position="130"/>
    </location>
</feature>
<keyword evidence="6 7" id="KW-0742">SOS response</keyword>
<dbReference type="Gene3D" id="3.40.1440.10">
    <property type="entry name" value="GIY-YIG endonuclease"/>
    <property type="match status" value="1"/>
</dbReference>
<dbReference type="Pfam" id="PF08459">
    <property type="entry name" value="UvrC_RNaseH_dom"/>
    <property type="match status" value="1"/>
</dbReference>
<evidence type="ECO:0000259" key="10">
    <source>
        <dbReference type="PROSITE" id="PS50164"/>
    </source>
</evidence>
<name>A0ABW3Z995_9HYPH</name>
<evidence type="ECO:0000256" key="3">
    <source>
        <dbReference type="ARBA" id="ARBA00022769"/>
    </source>
</evidence>
<sequence>MTEHDRPADEPDETEDDFVETLETRDAEDAAAPESVRRGVEVIRGHLKHLPNGPGVYRMFDARGDVLYVGKARSLKKRVASYARGVGHNNRIARMIAETSAMEFVSTETETEALLLEANLIKRLRPRYNVLMRDDKSFPYILIATDHPAPQIAKHRGARTRKGDYFGPFASAGAVGRTIDALERAFLLRSCADSYYERRTRPCLQFQIKRCSGPCTGEISLEDYGGLVTEARRFLQGRSDAVKTEIAQAMDQAAETLDFERAAVYRDRLAALAAIQSNQGVNPRTVEEADVFAIHAEGGQTCVEAFFYRAYQNWGARAFFPKADRSLEPKEVLGSFVAQFYDAEEPPRLVLLSEEIEDGALLSEALSVRSGRKVEVAVPARGEKKELVDRALSNAREALGRRLAETATQGKLLAGVAEAFGLPGAPQRIEVYDNSHIMGAAAVGGMIVAGPEGFQKTHYRKFNIRPEDLTPGDDTGMMRQVLRRRFSRLQKESPRDAEGKTAEDAPPWPDLVLLDGGQGQLTAARETLAELGLSDVALVGVAKGMDREAGRETFFLEGRTPFRMPPRDPVLYYIQRLRDEAHRFAIGTHRARRSKEFVANPLDEIAGVGPTRKRALLRHFGTAKAVARAGLADLEKAPGVSKTVAKAVYDHFHDKG</sequence>
<evidence type="ECO:0000256" key="4">
    <source>
        <dbReference type="ARBA" id="ARBA00022881"/>
    </source>
</evidence>
<accession>A0ABW3Z995</accession>
<dbReference type="SUPFAM" id="SSF46600">
    <property type="entry name" value="C-terminal UvrC-binding domain of UvrB"/>
    <property type="match status" value="1"/>
</dbReference>